<keyword evidence="1" id="KW-0472">Membrane</keyword>
<feature type="transmembrane region" description="Helical" evidence="1">
    <location>
        <begin position="12"/>
        <end position="28"/>
    </location>
</feature>
<evidence type="ECO:0000256" key="1">
    <source>
        <dbReference type="SAM" id="Phobius"/>
    </source>
</evidence>
<dbReference type="Proteomes" id="UP000571817">
    <property type="component" value="Unassembled WGS sequence"/>
</dbReference>
<dbReference type="RefSeq" id="WP_179481791.1">
    <property type="nucleotide sequence ID" value="NZ_JACCFW010000001.1"/>
</dbReference>
<evidence type="ECO:0000313" key="2">
    <source>
        <dbReference type="EMBL" id="NYJ75265.1"/>
    </source>
</evidence>
<name>A0A853DMB3_9MICO</name>
<keyword evidence="3" id="KW-1185">Reference proteome</keyword>
<keyword evidence="1" id="KW-1133">Transmembrane helix</keyword>
<proteinExistence type="predicted"/>
<dbReference type="AlphaFoldDB" id="A0A853DMB3"/>
<dbReference type="EMBL" id="JACCFW010000001">
    <property type="protein sequence ID" value="NYJ75265.1"/>
    <property type="molecule type" value="Genomic_DNA"/>
</dbReference>
<organism evidence="2 3">
    <name type="scientific">Allobranchiibius huperziae</name>
    <dbReference type="NCBI Taxonomy" id="1874116"/>
    <lineage>
        <taxon>Bacteria</taxon>
        <taxon>Bacillati</taxon>
        <taxon>Actinomycetota</taxon>
        <taxon>Actinomycetes</taxon>
        <taxon>Micrococcales</taxon>
        <taxon>Dermacoccaceae</taxon>
        <taxon>Allobranchiibius</taxon>
    </lineage>
</organism>
<accession>A0A853DMB3</accession>
<gene>
    <name evidence="2" type="ORF">HNR15_002228</name>
</gene>
<keyword evidence="1" id="KW-0812">Transmembrane</keyword>
<reference evidence="2 3" key="1">
    <citation type="submission" date="2020-07" db="EMBL/GenBank/DDBJ databases">
        <title>Sequencing the genomes of 1000 actinobacteria strains.</title>
        <authorList>
            <person name="Klenk H.-P."/>
        </authorList>
    </citation>
    <scope>NUCLEOTIDE SEQUENCE [LARGE SCALE GENOMIC DNA]</scope>
    <source>
        <strain evidence="2 3">DSM 29531</strain>
    </source>
</reference>
<feature type="transmembrane region" description="Helical" evidence="1">
    <location>
        <begin position="34"/>
        <end position="53"/>
    </location>
</feature>
<comment type="caution">
    <text evidence="2">The sequence shown here is derived from an EMBL/GenBank/DDBJ whole genome shotgun (WGS) entry which is preliminary data.</text>
</comment>
<protein>
    <submittedName>
        <fullName evidence="2">Uncharacterized protein</fullName>
    </submittedName>
</protein>
<evidence type="ECO:0000313" key="3">
    <source>
        <dbReference type="Proteomes" id="UP000571817"/>
    </source>
</evidence>
<sequence>MAVSRGRWATRVLLAVAAVAVVVIGVRLSNEDIAVLPLGAGILAACAVWWFAVDAGAAASTVRWTEPAEYPAHYTRGDPAASYLRRLCEEATSNGRRTSPTAAAALQDAVRQLVQDRLEQRPLRGLPALETLPPPLERYLRTDPAPRLRPEDLDHIVTSIEEL</sequence>